<dbReference type="Proteomes" id="UP000540989">
    <property type="component" value="Unassembled WGS sequence"/>
</dbReference>
<dbReference type="RefSeq" id="WP_184215604.1">
    <property type="nucleotide sequence ID" value="NZ_JACHIP010000002.1"/>
</dbReference>
<organism evidence="1 2">
    <name type="scientific">Granulicella aggregans</name>
    <dbReference type="NCBI Taxonomy" id="474949"/>
    <lineage>
        <taxon>Bacteria</taxon>
        <taxon>Pseudomonadati</taxon>
        <taxon>Acidobacteriota</taxon>
        <taxon>Terriglobia</taxon>
        <taxon>Terriglobales</taxon>
        <taxon>Acidobacteriaceae</taxon>
        <taxon>Granulicella</taxon>
    </lineage>
</organism>
<sequence>MSITTPGSGAIWRLRVLRRLHWWPPLLGAGVKVTRMDPDFRAIDVEMRLTWRNRNVMGAHFGGSLYAMTDPFYMLMLMENLGPKYIVWDKAAVIRYKRPGIGTVRAEFRLTQAQIDEVRAALESEERYEPVFLIEVKDDAGKVVSEVDKTIYIAKRSVHEARRR</sequence>
<protein>
    <submittedName>
        <fullName evidence="1">Acyl-coenzyme A thioesterase PaaI-like protein</fullName>
    </submittedName>
</protein>
<dbReference type="Gene3D" id="3.10.129.10">
    <property type="entry name" value="Hotdog Thioesterase"/>
    <property type="match status" value="1"/>
</dbReference>
<comment type="caution">
    <text evidence="1">The sequence shown here is derived from an EMBL/GenBank/DDBJ whole genome shotgun (WGS) entry which is preliminary data.</text>
</comment>
<evidence type="ECO:0000313" key="2">
    <source>
        <dbReference type="Proteomes" id="UP000540989"/>
    </source>
</evidence>
<dbReference type="InterPro" id="IPR029069">
    <property type="entry name" value="HotDog_dom_sf"/>
</dbReference>
<dbReference type="Pfam" id="PF14539">
    <property type="entry name" value="DUF4442"/>
    <property type="match status" value="1"/>
</dbReference>
<dbReference type="AlphaFoldDB" id="A0A7W7ZC04"/>
<reference evidence="1 2" key="1">
    <citation type="submission" date="2020-08" db="EMBL/GenBank/DDBJ databases">
        <title>Genomic Encyclopedia of Type Strains, Phase IV (KMG-V): Genome sequencing to study the core and pangenomes of soil and plant-associated prokaryotes.</title>
        <authorList>
            <person name="Whitman W."/>
        </authorList>
    </citation>
    <scope>NUCLEOTIDE SEQUENCE [LARGE SCALE GENOMIC DNA]</scope>
    <source>
        <strain evidence="1 2">M8UP14</strain>
    </source>
</reference>
<evidence type="ECO:0000313" key="1">
    <source>
        <dbReference type="EMBL" id="MBB5057105.1"/>
    </source>
</evidence>
<name>A0A7W7ZC04_9BACT</name>
<dbReference type="InterPro" id="IPR027961">
    <property type="entry name" value="DUF4442"/>
</dbReference>
<proteinExistence type="predicted"/>
<dbReference type="SUPFAM" id="SSF54637">
    <property type="entry name" value="Thioesterase/thiol ester dehydrase-isomerase"/>
    <property type="match status" value="1"/>
</dbReference>
<keyword evidence="2" id="KW-1185">Reference proteome</keyword>
<dbReference type="EMBL" id="JACHIP010000002">
    <property type="protein sequence ID" value="MBB5057105.1"/>
    <property type="molecule type" value="Genomic_DNA"/>
</dbReference>
<gene>
    <name evidence="1" type="ORF">HDF16_001790</name>
</gene>
<accession>A0A7W7ZC04</accession>